<dbReference type="AlphaFoldDB" id="A0A2S7IG46"/>
<dbReference type="NCBIfam" id="TIGR00229">
    <property type="entry name" value="sensory_box"/>
    <property type="match status" value="1"/>
</dbReference>
<protein>
    <recommendedName>
        <fullName evidence="2">histidine kinase</fullName>
        <ecNumber evidence="2">2.7.13.3</ecNumber>
    </recommendedName>
</protein>
<dbReference type="Pfam" id="PF08447">
    <property type="entry name" value="PAS_3"/>
    <property type="match status" value="1"/>
</dbReference>
<dbReference type="PANTHER" id="PTHR44757:SF2">
    <property type="entry name" value="BIOFILM ARCHITECTURE MAINTENANCE PROTEIN MBAA"/>
    <property type="match status" value="1"/>
</dbReference>
<reference evidence="5" key="1">
    <citation type="submission" date="2018-02" db="EMBL/GenBank/DDBJ databases">
        <title>Genome sequencing of Solimonas sp. HR-BB.</title>
        <authorList>
            <person name="Lee Y."/>
            <person name="Jeon C.O."/>
        </authorList>
    </citation>
    <scope>NUCLEOTIDE SEQUENCE [LARGE SCALE GENOMIC DNA]</scope>
    <source>
        <strain evidence="5">HR-U</strain>
    </source>
</reference>
<dbReference type="PANTHER" id="PTHR44757">
    <property type="entry name" value="DIGUANYLATE CYCLASE DGCP"/>
    <property type="match status" value="1"/>
</dbReference>
<comment type="catalytic activity">
    <reaction evidence="1">
        <text>ATP + protein L-histidine = ADP + protein N-phospho-L-histidine.</text>
        <dbReference type="EC" id="2.7.13.3"/>
    </reaction>
</comment>
<keyword evidence="4" id="KW-0418">Kinase</keyword>
<dbReference type="PROSITE" id="PS50112">
    <property type="entry name" value="PAS"/>
    <property type="match status" value="1"/>
</dbReference>
<dbReference type="InterPro" id="IPR035965">
    <property type="entry name" value="PAS-like_dom_sf"/>
</dbReference>
<feature type="domain" description="PAS" evidence="3">
    <location>
        <begin position="138"/>
        <end position="209"/>
    </location>
</feature>
<organism evidence="4 5">
    <name type="scientific">Siphonobacter curvatus</name>
    <dbReference type="NCBI Taxonomy" id="2094562"/>
    <lineage>
        <taxon>Bacteria</taxon>
        <taxon>Pseudomonadati</taxon>
        <taxon>Bacteroidota</taxon>
        <taxon>Cytophagia</taxon>
        <taxon>Cytophagales</taxon>
        <taxon>Cytophagaceae</taxon>
        <taxon>Siphonobacter</taxon>
    </lineage>
</organism>
<dbReference type="EC" id="2.7.13.3" evidence="2"/>
<comment type="caution">
    <text evidence="4">The sequence shown here is derived from an EMBL/GenBank/DDBJ whole genome shotgun (WGS) entry which is preliminary data.</text>
</comment>
<dbReference type="SUPFAM" id="SSF55785">
    <property type="entry name" value="PYP-like sensor domain (PAS domain)"/>
    <property type="match status" value="1"/>
</dbReference>
<dbReference type="RefSeq" id="WP_104715514.1">
    <property type="nucleotide sequence ID" value="NZ_PTRA01000006.1"/>
</dbReference>
<dbReference type="InterPro" id="IPR013655">
    <property type="entry name" value="PAS_fold_3"/>
</dbReference>
<dbReference type="Proteomes" id="UP000239590">
    <property type="component" value="Unassembled WGS sequence"/>
</dbReference>
<keyword evidence="5" id="KW-1185">Reference proteome</keyword>
<evidence type="ECO:0000313" key="4">
    <source>
        <dbReference type="EMBL" id="PQA54390.1"/>
    </source>
</evidence>
<dbReference type="CDD" id="cd00130">
    <property type="entry name" value="PAS"/>
    <property type="match status" value="1"/>
</dbReference>
<evidence type="ECO:0000256" key="2">
    <source>
        <dbReference type="ARBA" id="ARBA00012438"/>
    </source>
</evidence>
<dbReference type="InterPro" id="IPR036097">
    <property type="entry name" value="HisK_dim/P_sf"/>
</dbReference>
<dbReference type="InterPro" id="IPR003661">
    <property type="entry name" value="HisK_dim/P_dom"/>
</dbReference>
<name>A0A2S7IG46_9BACT</name>
<dbReference type="InterPro" id="IPR052155">
    <property type="entry name" value="Biofilm_reg_signaling"/>
</dbReference>
<dbReference type="Gene3D" id="3.40.50.2300">
    <property type="match status" value="1"/>
</dbReference>
<dbReference type="OrthoDB" id="9124519at2"/>
<evidence type="ECO:0000256" key="1">
    <source>
        <dbReference type="ARBA" id="ARBA00000085"/>
    </source>
</evidence>
<accession>A0A2S7IG46</accession>
<dbReference type="EMBL" id="PTRA01000006">
    <property type="protein sequence ID" value="PQA54390.1"/>
    <property type="molecule type" value="Genomic_DNA"/>
</dbReference>
<evidence type="ECO:0000313" key="5">
    <source>
        <dbReference type="Proteomes" id="UP000239590"/>
    </source>
</evidence>
<gene>
    <name evidence="4" type="ORF">C5O19_21815</name>
</gene>
<dbReference type="GO" id="GO:0000155">
    <property type="term" value="F:phosphorelay sensor kinase activity"/>
    <property type="evidence" value="ECO:0007669"/>
    <property type="project" value="InterPro"/>
</dbReference>
<sequence>MNYHIRLLVVQPNDPDLEKTRNFLSGVYATPEILRCKTIPEAADFLQNSEAARLEVVLLDSAVAGSNLAESITTLVSLCPQLPLIVLADDPAFGLSTRFIELGFSDYLLKSEWSAFSLQKSILYCIERCKLKASLRESEKRYSTLFQSSPEPMWVYDMETLHFVDVNEAAVKHYGYDKDEFLRMSIREIRPSEDMPLLEEAIKRSRISEEGSLQGMFRHKKKNGEIIFVYIQSKVILLNDRPSKLILAHDITQHVQYDRAIKAQNQKLKEIAWIQCHVVRTPIARLMGLVDALEEEDMNETLRTELLVHIRTSAHELDTIVREIAHKAQQVNVTLPYNL</sequence>
<proteinExistence type="predicted"/>
<dbReference type="SUPFAM" id="SSF47384">
    <property type="entry name" value="Homodimeric domain of signal transducing histidine kinase"/>
    <property type="match status" value="1"/>
</dbReference>
<dbReference type="SUPFAM" id="SSF52172">
    <property type="entry name" value="CheY-like"/>
    <property type="match status" value="1"/>
</dbReference>
<dbReference type="InterPro" id="IPR000014">
    <property type="entry name" value="PAS"/>
</dbReference>
<dbReference type="SMART" id="SM00091">
    <property type="entry name" value="PAS"/>
    <property type="match status" value="1"/>
</dbReference>
<dbReference type="CDD" id="cd00082">
    <property type="entry name" value="HisKA"/>
    <property type="match status" value="1"/>
</dbReference>
<dbReference type="Gene3D" id="3.30.450.20">
    <property type="entry name" value="PAS domain"/>
    <property type="match status" value="1"/>
</dbReference>
<keyword evidence="4" id="KW-0808">Transferase</keyword>
<dbReference type="InterPro" id="IPR011006">
    <property type="entry name" value="CheY-like_superfamily"/>
</dbReference>
<evidence type="ECO:0000259" key="3">
    <source>
        <dbReference type="PROSITE" id="PS50112"/>
    </source>
</evidence>